<dbReference type="NCBIfam" id="NF004815">
    <property type="entry name" value="PRK06169.1"/>
    <property type="match status" value="1"/>
</dbReference>
<evidence type="ECO:0000256" key="1">
    <source>
        <dbReference type="ARBA" id="ARBA00009199"/>
    </source>
</evidence>
<evidence type="ECO:0000313" key="3">
    <source>
        <dbReference type="EMBL" id="MCX2524393.1"/>
    </source>
</evidence>
<name>A0AA42CXX5_9GAMM</name>
<keyword evidence="4" id="KW-1185">Reference proteome</keyword>
<protein>
    <submittedName>
        <fullName evidence="3">Amidase</fullName>
        <ecNumber evidence="3">3.5.1.4</ecNumber>
    </submittedName>
</protein>
<evidence type="ECO:0000259" key="2">
    <source>
        <dbReference type="Pfam" id="PF01425"/>
    </source>
</evidence>
<comment type="caution">
    <text evidence="3">The sequence shown here is derived from an EMBL/GenBank/DDBJ whole genome shotgun (WGS) entry which is preliminary data.</text>
</comment>
<keyword evidence="3" id="KW-0378">Hydrolase</keyword>
<dbReference type="InterPro" id="IPR023631">
    <property type="entry name" value="Amidase_dom"/>
</dbReference>
<feature type="domain" description="Amidase" evidence="2">
    <location>
        <begin position="28"/>
        <end position="450"/>
    </location>
</feature>
<sequence>MSVEHELGDLSATELVAGFQRGDWTPVEAVDASLERIQRFNDAVNAYCHVDYEGAREAARASAARWKRGSPLSAVDGVPTSMKDLTEVRGMPAREGSLTTSTAACTRDAPPARAMREAGAVLLGKTTTPEFGCKGVTDSRVYGITRNPWDLSRTPGGSSGGAAAACALNMGVLHQGGDSGGSIRIPAAFCGVFGFKSTFGWVPQWPPSTMASLSHIGPLTRTVDDALLMLNVIGRFDPHDYFSVPGQPTDWGEQCRADGRLDGLRIAMCPTLGCAAPDRRILEHLGEAAERLEALGATVTRIEPEIESSLETYRVLWASASANQLSHIPAQHHGVMDPGLREIARFGEQFSAVDLLDAQTARTRLNGHLDRFFDSHDLMLTPSVAIPPFEAGHDVPPGSGMRDWMEWTPYSYPFNLTQQPAASLPCGFTDDGLPIGIQLAGARFDDARLLRACHAFLKAWPAAFPSAPQEASCGT</sequence>
<dbReference type="AlphaFoldDB" id="A0AA42CXX5"/>
<evidence type="ECO:0000313" key="4">
    <source>
        <dbReference type="Proteomes" id="UP001165678"/>
    </source>
</evidence>
<accession>A0AA42CXX5</accession>
<dbReference type="Pfam" id="PF01425">
    <property type="entry name" value="Amidase"/>
    <property type="match status" value="1"/>
</dbReference>
<gene>
    <name evidence="3" type="ORF">OQ287_09075</name>
</gene>
<dbReference type="Gene3D" id="3.90.1300.10">
    <property type="entry name" value="Amidase signature (AS) domain"/>
    <property type="match status" value="1"/>
</dbReference>
<dbReference type="Proteomes" id="UP001165678">
    <property type="component" value="Unassembled WGS sequence"/>
</dbReference>
<proteinExistence type="inferred from homology"/>
<comment type="similarity">
    <text evidence="1">Belongs to the amidase family.</text>
</comment>
<dbReference type="PANTHER" id="PTHR11895">
    <property type="entry name" value="TRANSAMIDASE"/>
    <property type="match status" value="1"/>
</dbReference>
<dbReference type="InterPro" id="IPR036928">
    <property type="entry name" value="AS_sf"/>
</dbReference>
<dbReference type="PANTHER" id="PTHR11895:SF7">
    <property type="entry name" value="GLUTAMYL-TRNA(GLN) AMIDOTRANSFERASE SUBUNIT A, MITOCHONDRIAL"/>
    <property type="match status" value="1"/>
</dbReference>
<dbReference type="EMBL" id="JAPIVE010000002">
    <property type="protein sequence ID" value="MCX2524393.1"/>
    <property type="molecule type" value="Genomic_DNA"/>
</dbReference>
<dbReference type="InterPro" id="IPR000120">
    <property type="entry name" value="Amidase"/>
</dbReference>
<dbReference type="EC" id="3.5.1.4" evidence="3"/>
<dbReference type="GO" id="GO:0004040">
    <property type="term" value="F:amidase activity"/>
    <property type="evidence" value="ECO:0007669"/>
    <property type="project" value="UniProtKB-EC"/>
</dbReference>
<dbReference type="SUPFAM" id="SSF75304">
    <property type="entry name" value="Amidase signature (AS) enzymes"/>
    <property type="match status" value="1"/>
</dbReference>
<reference evidence="3" key="1">
    <citation type="submission" date="2022-11" db="EMBL/GenBank/DDBJ databases">
        <title>Larsenimonas rhizosphaerae sp. nov., isolated from a tidal mudflat.</title>
        <authorList>
            <person name="Lee S.D."/>
            <person name="Kim I.S."/>
        </authorList>
    </citation>
    <scope>NUCLEOTIDE SEQUENCE</scope>
    <source>
        <strain evidence="3">GH2-1</strain>
    </source>
</reference>
<organism evidence="3 4">
    <name type="scientific">Larsenimonas rhizosphaerae</name>
    <dbReference type="NCBI Taxonomy" id="2944682"/>
    <lineage>
        <taxon>Bacteria</taxon>
        <taxon>Pseudomonadati</taxon>
        <taxon>Pseudomonadota</taxon>
        <taxon>Gammaproteobacteria</taxon>
        <taxon>Oceanospirillales</taxon>
        <taxon>Halomonadaceae</taxon>
        <taxon>Larsenimonas</taxon>
    </lineage>
</organism>
<dbReference type="RefSeq" id="WP_265896228.1">
    <property type="nucleotide sequence ID" value="NZ_JAPIVE010000002.1"/>
</dbReference>